<feature type="non-terminal residue" evidence="1">
    <location>
        <position position="182"/>
    </location>
</feature>
<dbReference type="Proteomes" id="UP000297245">
    <property type="component" value="Unassembled WGS sequence"/>
</dbReference>
<dbReference type="AlphaFoldDB" id="A0A4V4HFY0"/>
<proteinExistence type="predicted"/>
<dbReference type="EMBL" id="ML179171">
    <property type="protein sequence ID" value="THU96685.1"/>
    <property type="molecule type" value="Genomic_DNA"/>
</dbReference>
<keyword evidence="2" id="KW-1185">Reference proteome</keyword>
<evidence type="ECO:0000313" key="1">
    <source>
        <dbReference type="EMBL" id="THU96685.1"/>
    </source>
</evidence>
<feature type="non-terminal residue" evidence="1">
    <location>
        <position position="1"/>
    </location>
</feature>
<organism evidence="1 2">
    <name type="scientific">Dendrothele bispora (strain CBS 962.96)</name>
    <dbReference type="NCBI Taxonomy" id="1314807"/>
    <lineage>
        <taxon>Eukaryota</taxon>
        <taxon>Fungi</taxon>
        <taxon>Dikarya</taxon>
        <taxon>Basidiomycota</taxon>
        <taxon>Agaricomycotina</taxon>
        <taxon>Agaricomycetes</taxon>
        <taxon>Agaricomycetidae</taxon>
        <taxon>Agaricales</taxon>
        <taxon>Agaricales incertae sedis</taxon>
        <taxon>Dendrothele</taxon>
    </lineage>
</organism>
<protein>
    <submittedName>
        <fullName evidence="1">Uncharacterized protein</fullName>
    </submittedName>
</protein>
<accession>A0A4V4HFY0</accession>
<sequence length="182" mass="20858">DQLTERDTRDNPAFSALHFSYHSKYGTQGTLAPRNIHPHKLKNKQTKKTNHSQFLTRESNDMRDHPEQYRRICDALEPVLRWIVDKVSMHADLFSDIETEVDIFPLQDTNPVRPFSSFVLNLNVMTQPHRDWGDKNGCIVLVLGGHIGGGIVFQEAKIVVETSHADSVTFCSNRLTHFNLSY</sequence>
<dbReference type="Gene3D" id="3.60.130.30">
    <property type="match status" value="1"/>
</dbReference>
<evidence type="ECO:0000313" key="2">
    <source>
        <dbReference type="Proteomes" id="UP000297245"/>
    </source>
</evidence>
<reference evidence="1 2" key="1">
    <citation type="journal article" date="2019" name="Nat. Ecol. Evol.">
        <title>Megaphylogeny resolves global patterns of mushroom evolution.</title>
        <authorList>
            <person name="Varga T."/>
            <person name="Krizsan K."/>
            <person name="Foldi C."/>
            <person name="Dima B."/>
            <person name="Sanchez-Garcia M."/>
            <person name="Sanchez-Ramirez S."/>
            <person name="Szollosi G.J."/>
            <person name="Szarkandi J.G."/>
            <person name="Papp V."/>
            <person name="Albert L."/>
            <person name="Andreopoulos W."/>
            <person name="Angelini C."/>
            <person name="Antonin V."/>
            <person name="Barry K.W."/>
            <person name="Bougher N.L."/>
            <person name="Buchanan P."/>
            <person name="Buyck B."/>
            <person name="Bense V."/>
            <person name="Catcheside P."/>
            <person name="Chovatia M."/>
            <person name="Cooper J."/>
            <person name="Damon W."/>
            <person name="Desjardin D."/>
            <person name="Finy P."/>
            <person name="Geml J."/>
            <person name="Haridas S."/>
            <person name="Hughes K."/>
            <person name="Justo A."/>
            <person name="Karasinski D."/>
            <person name="Kautmanova I."/>
            <person name="Kiss B."/>
            <person name="Kocsube S."/>
            <person name="Kotiranta H."/>
            <person name="LaButti K.M."/>
            <person name="Lechner B.E."/>
            <person name="Liimatainen K."/>
            <person name="Lipzen A."/>
            <person name="Lukacs Z."/>
            <person name="Mihaltcheva S."/>
            <person name="Morgado L.N."/>
            <person name="Niskanen T."/>
            <person name="Noordeloos M.E."/>
            <person name="Ohm R.A."/>
            <person name="Ortiz-Santana B."/>
            <person name="Ovrebo C."/>
            <person name="Racz N."/>
            <person name="Riley R."/>
            <person name="Savchenko A."/>
            <person name="Shiryaev A."/>
            <person name="Soop K."/>
            <person name="Spirin V."/>
            <person name="Szebenyi C."/>
            <person name="Tomsovsky M."/>
            <person name="Tulloss R.E."/>
            <person name="Uehling J."/>
            <person name="Grigoriev I.V."/>
            <person name="Vagvolgyi C."/>
            <person name="Papp T."/>
            <person name="Martin F.M."/>
            <person name="Miettinen O."/>
            <person name="Hibbett D.S."/>
            <person name="Nagy L.G."/>
        </authorList>
    </citation>
    <scope>NUCLEOTIDE SEQUENCE [LARGE SCALE GENOMIC DNA]</scope>
    <source>
        <strain evidence="1 2">CBS 962.96</strain>
    </source>
</reference>
<name>A0A4V4HFY0_DENBC</name>
<gene>
    <name evidence="1" type="ORF">K435DRAFT_560596</name>
</gene>
<dbReference type="OrthoDB" id="2930232at2759"/>